<keyword evidence="1" id="KW-1133">Transmembrane helix</keyword>
<feature type="transmembrane region" description="Helical" evidence="1">
    <location>
        <begin position="25"/>
        <end position="46"/>
    </location>
</feature>
<name>A0A2D0ND94_FLAN2</name>
<keyword evidence="1" id="KW-0472">Membrane</keyword>
<keyword evidence="1" id="KW-0812">Transmembrane</keyword>
<accession>A0A2D0ND94</accession>
<dbReference type="EMBL" id="PDUD01000018">
    <property type="protein sequence ID" value="PHN06149.1"/>
    <property type="molecule type" value="Genomic_DNA"/>
</dbReference>
<comment type="caution">
    <text evidence="2">The sequence shown here is derived from an EMBL/GenBank/DDBJ whole genome shotgun (WGS) entry which is preliminary data.</text>
</comment>
<reference evidence="2 3" key="1">
    <citation type="submission" date="2017-10" db="EMBL/GenBank/DDBJ databases">
        <title>The draft genome sequence of Lewinella nigricans NBRC 102662.</title>
        <authorList>
            <person name="Wang K."/>
        </authorList>
    </citation>
    <scope>NUCLEOTIDE SEQUENCE [LARGE SCALE GENOMIC DNA]</scope>
    <source>
        <strain evidence="2 3">NBRC 102662</strain>
    </source>
</reference>
<gene>
    <name evidence="2" type="ORF">CRP01_11230</name>
</gene>
<dbReference type="AlphaFoldDB" id="A0A2D0ND94"/>
<organism evidence="2 3">
    <name type="scientific">Flavilitoribacter nigricans (strain ATCC 23147 / DSM 23189 / NBRC 102662 / NCIMB 1420 / SS-2)</name>
    <name type="common">Lewinella nigricans</name>
    <dbReference type="NCBI Taxonomy" id="1122177"/>
    <lineage>
        <taxon>Bacteria</taxon>
        <taxon>Pseudomonadati</taxon>
        <taxon>Bacteroidota</taxon>
        <taxon>Saprospiria</taxon>
        <taxon>Saprospirales</taxon>
        <taxon>Lewinellaceae</taxon>
        <taxon>Flavilitoribacter</taxon>
    </lineage>
</organism>
<dbReference type="RefSeq" id="WP_099150133.1">
    <property type="nucleotide sequence ID" value="NZ_PDUD01000018.1"/>
</dbReference>
<sequence>MKDKKLEDLLRSWEDRQERPEPRRLLAQLGQIALILLLILLVAWVYERIDEIEDGLKTRERPIERIS</sequence>
<evidence type="ECO:0000256" key="1">
    <source>
        <dbReference type="SAM" id="Phobius"/>
    </source>
</evidence>
<keyword evidence="3" id="KW-1185">Reference proteome</keyword>
<proteinExistence type="predicted"/>
<evidence type="ECO:0000313" key="3">
    <source>
        <dbReference type="Proteomes" id="UP000223913"/>
    </source>
</evidence>
<protein>
    <submittedName>
        <fullName evidence="2">Uncharacterized protein</fullName>
    </submittedName>
</protein>
<dbReference type="Proteomes" id="UP000223913">
    <property type="component" value="Unassembled WGS sequence"/>
</dbReference>
<evidence type="ECO:0000313" key="2">
    <source>
        <dbReference type="EMBL" id="PHN06149.1"/>
    </source>
</evidence>